<dbReference type="GO" id="GO:0004823">
    <property type="term" value="F:leucine-tRNA ligase activity"/>
    <property type="evidence" value="ECO:0007669"/>
    <property type="project" value="UniProtKB-UniRule"/>
</dbReference>
<comment type="caution">
    <text evidence="14">The sequence shown here is derived from an EMBL/GenBank/DDBJ whole genome shotgun (WGS) entry which is preliminary data.</text>
</comment>
<evidence type="ECO:0000256" key="2">
    <source>
        <dbReference type="ARBA" id="ARBA00022490"/>
    </source>
</evidence>
<dbReference type="Gene3D" id="3.40.50.620">
    <property type="entry name" value="HUPs"/>
    <property type="match status" value="2"/>
</dbReference>
<dbReference type="InterPro" id="IPR001412">
    <property type="entry name" value="aa-tRNA-synth_I_CS"/>
</dbReference>
<dbReference type="GO" id="GO:0005829">
    <property type="term" value="C:cytosol"/>
    <property type="evidence" value="ECO:0007669"/>
    <property type="project" value="TreeGrafter"/>
</dbReference>
<dbReference type="AlphaFoldDB" id="A0A6V8MP24"/>
<feature type="binding site" evidence="9">
    <location>
        <position position="585"/>
    </location>
    <ligand>
        <name>ATP</name>
        <dbReference type="ChEBI" id="CHEBI:30616"/>
    </ligand>
</feature>
<feature type="domain" description="Aminoacyl-tRNA synthetase class Ia" evidence="11">
    <location>
        <begin position="13"/>
        <end position="207"/>
    </location>
</feature>
<evidence type="ECO:0000256" key="10">
    <source>
        <dbReference type="RuleBase" id="RU363035"/>
    </source>
</evidence>
<evidence type="ECO:0000256" key="3">
    <source>
        <dbReference type="ARBA" id="ARBA00022598"/>
    </source>
</evidence>
<keyword evidence="4 9" id="KW-0547">Nucleotide-binding</keyword>
<dbReference type="PROSITE" id="PS00178">
    <property type="entry name" value="AA_TRNA_LIGASE_I"/>
    <property type="match status" value="1"/>
</dbReference>
<feature type="domain" description="Aminoacyl-tRNA synthetase class Ia" evidence="11">
    <location>
        <begin position="421"/>
        <end position="622"/>
    </location>
</feature>
<dbReference type="Gene3D" id="3.10.20.590">
    <property type="match status" value="1"/>
</dbReference>
<evidence type="ECO:0000256" key="4">
    <source>
        <dbReference type="ARBA" id="ARBA00022741"/>
    </source>
</evidence>
<evidence type="ECO:0000259" key="13">
    <source>
        <dbReference type="Pfam" id="PF13603"/>
    </source>
</evidence>
<comment type="catalytic activity">
    <reaction evidence="8 9">
        <text>tRNA(Leu) + L-leucine + ATP = L-leucyl-tRNA(Leu) + AMP + diphosphate</text>
        <dbReference type="Rhea" id="RHEA:11688"/>
        <dbReference type="Rhea" id="RHEA-COMP:9613"/>
        <dbReference type="Rhea" id="RHEA-COMP:9622"/>
        <dbReference type="ChEBI" id="CHEBI:30616"/>
        <dbReference type="ChEBI" id="CHEBI:33019"/>
        <dbReference type="ChEBI" id="CHEBI:57427"/>
        <dbReference type="ChEBI" id="CHEBI:78442"/>
        <dbReference type="ChEBI" id="CHEBI:78494"/>
        <dbReference type="ChEBI" id="CHEBI:456215"/>
        <dbReference type="EC" id="6.1.1.4"/>
    </reaction>
</comment>
<feature type="short sequence motif" description="'KMSKS' region" evidence="9">
    <location>
        <begin position="582"/>
        <end position="586"/>
    </location>
</feature>
<dbReference type="Pfam" id="PF00133">
    <property type="entry name" value="tRNA-synt_1"/>
    <property type="match status" value="2"/>
</dbReference>
<dbReference type="Gene3D" id="1.10.730.10">
    <property type="entry name" value="Isoleucyl-tRNA Synthetase, Domain 1"/>
    <property type="match status" value="1"/>
</dbReference>
<dbReference type="EMBL" id="BLXX01000019">
    <property type="protein sequence ID" value="GFO61770.1"/>
    <property type="molecule type" value="Genomic_DNA"/>
</dbReference>
<evidence type="ECO:0000256" key="9">
    <source>
        <dbReference type="HAMAP-Rule" id="MF_00049"/>
    </source>
</evidence>
<evidence type="ECO:0000256" key="6">
    <source>
        <dbReference type="ARBA" id="ARBA00022917"/>
    </source>
</evidence>
<evidence type="ECO:0000256" key="7">
    <source>
        <dbReference type="ARBA" id="ARBA00023146"/>
    </source>
</evidence>
<dbReference type="EC" id="6.1.1.4" evidence="9"/>
<feature type="short sequence motif" description="'HIGH' region" evidence="9">
    <location>
        <begin position="42"/>
        <end position="52"/>
    </location>
</feature>
<proteinExistence type="inferred from homology"/>
<dbReference type="PANTHER" id="PTHR43740">
    <property type="entry name" value="LEUCYL-TRNA SYNTHETASE"/>
    <property type="match status" value="1"/>
</dbReference>
<dbReference type="GO" id="GO:0005524">
    <property type="term" value="F:ATP binding"/>
    <property type="evidence" value="ECO:0007669"/>
    <property type="project" value="UniProtKB-UniRule"/>
</dbReference>
<comment type="similarity">
    <text evidence="1 9 10">Belongs to the class-I aminoacyl-tRNA synthetase family.</text>
</comment>
<dbReference type="FunFam" id="3.10.20.590:FF:000001">
    <property type="entry name" value="Leucine--tRNA ligase"/>
    <property type="match status" value="1"/>
</dbReference>
<keyword evidence="2 9" id="KW-0963">Cytoplasm</keyword>
<evidence type="ECO:0000259" key="11">
    <source>
        <dbReference type="Pfam" id="PF00133"/>
    </source>
</evidence>
<dbReference type="SUPFAM" id="SSF52374">
    <property type="entry name" value="Nucleotidylyl transferase"/>
    <property type="match status" value="1"/>
</dbReference>
<dbReference type="InterPro" id="IPR013155">
    <property type="entry name" value="M/V/L/I-tRNA-synth_anticd-bd"/>
</dbReference>
<dbReference type="PRINTS" id="PR00985">
    <property type="entry name" value="TRNASYNTHLEU"/>
</dbReference>
<dbReference type="HAMAP" id="MF_00049_B">
    <property type="entry name" value="Leu_tRNA_synth_B"/>
    <property type="match status" value="1"/>
</dbReference>
<evidence type="ECO:0000256" key="5">
    <source>
        <dbReference type="ARBA" id="ARBA00022840"/>
    </source>
</evidence>
<feature type="domain" description="Leucyl-tRNA synthetase editing" evidence="13">
    <location>
        <begin position="222"/>
        <end position="408"/>
    </location>
</feature>
<dbReference type="InterPro" id="IPR002300">
    <property type="entry name" value="aa-tRNA-synth_Ia"/>
</dbReference>
<protein>
    <recommendedName>
        <fullName evidence="9">Leucine--tRNA ligase</fullName>
        <ecNumber evidence="9">6.1.1.4</ecNumber>
    </recommendedName>
    <alternativeName>
        <fullName evidence="9">Leucyl-tRNA synthetase</fullName>
        <shortName evidence="9">LeuRS</shortName>
    </alternativeName>
</protein>
<evidence type="ECO:0000256" key="8">
    <source>
        <dbReference type="ARBA" id="ARBA00047469"/>
    </source>
</evidence>
<evidence type="ECO:0000313" key="14">
    <source>
        <dbReference type="EMBL" id="GFO61770.1"/>
    </source>
</evidence>
<dbReference type="CDD" id="cd00812">
    <property type="entry name" value="LeuRS_core"/>
    <property type="match status" value="1"/>
</dbReference>
<dbReference type="CDD" id="cd07958">
    <property type="entry name" value="Anticodon_Ia_Leu_BEm"/>
    <property type="match status" value="1"/>
</dbReference>
<dbReference type="InterPro" id="IPR009080">
    <property type="entry name" value="tRNAsynth_Ia_anticodon-bd"/>
</dbReference>
<keyword evidence="7 9" id="KW-0030">Aminoacyl-tRNA synthetase</keyword>
<reference evidence="15" key="1">
    <citation type="submission" date="2020-06" db="EMBL/GenBank/DDBJ databases">
        <title>Draft genomic sequence of Geomonas sp. Red330.</title>
        <authorList>
            <person name="Itoh H."/>
            <person name="Zhenxing X."/>
            <person name="Ushijima N."/>
            <person name="Masuda Y."/>
            <person name="Shiratori Y."/>
            <person name="Senoo K."/>
        </authorList>
    </citation>
    <scope>NUCLEOTIDE SEQUENCE [LARGE SCALE GENOMIC DNA]</scope>
    <source>
        <strain evidence="15">Red330</strain>
    </source>
</reference>
<keyword evidence="5 9" id="KW-0067">ATP-binding</keyword>
<accession>A0A6V8MP24</accession>
<dbReference type="InterPro" id="IPR025709">
    <property type="entry name" value="Leu_tRNA-synth_edit"/>
</dbReference>
<evidence type="ECO:0000256" key="1">
    <source>
        <dbReference type="ARBA" id="ARBA00005594"/>
    </source>
</evidence>
<comment type="subcellular location">
    <subcellularLocation>
        <location evidence="9">Cytoplasm</location>
    </subcellularLocation>
</comment>
<dbReference type="Proteomes" id="UP000556026">
    <property type="component" value="Unassembled WGS sequence"/>
</dbReference>
<dbReference type="Pfam" id="PF13603">
    <property type="entry name" value="tRNA-synt_1_2"/>
    <property type="match status" value="1"/>
</dbReference>
<name>A0A6V8MP24_9BACT</name>
<dbReference type="InterPro" id="IPR002302">
    <property type="entry name" value="Leu-tRNA-ligase"/>
</dbReference>
<dbReference type="PANTHER" id="PTHR43740:SF2">
    <property type="entry name" value="LEUCINE--TRNA LIGASE, MITOCHONDRIAL"/>
    <property type="match status" value="1"/>
</dbReference>
<gene>
    <name evidence="9 14" type="primary">leuS</name>
    <name evidence="14" type="ORF">GMST_40950</name>
</gene>
<dbReference type="RefSeq" id="WP_183356552.1">
    <property type="nucleotide sequence ID" value="NZ_BLXX01000019.1"/>
</dbReference>
<dbReference type="FunFam" id="1.10.730.10:FF:000011">
    <property type="entry name" value="Leucine--tRNA ligase chloroplastic/mitochondrial"/>
    <property type="match status" value="1"/>
</dbReference>
<sequence>MEEKYSPKGVEDKWQSFWAEHDSFRATEDPEKTKYYLLEMFPYPSGKIHMGHVRNYSIGDVIARFKRMQGFNVLHPMGWDAFGMPAENAAIQNKSHPAHWTYDNIAYMRGQLKRLGLSYDWERELATCDIDYYKWEQQIFLEMYKKGLAYKKVSPVNWCPKCETVLANEQVEDGACWRCDSIVQQKELEQWSFRITAYAQELLDDTYKLAGGWPERVLTMQRNWIGRSVGCEIEFPLENGRSKVKVFTTRQDTLFGATFMSLAAEHPMAAELTTEAQRAEVEAFVEKVKKTDRIKRGSDDLEKEGVFTGSYCINPVTKERMPIYLANFVLMDYGTGAVMAVPTHDQRDFEFASKYGLPLKVVINPEGETLDPATMTEAFTGEGIMVNSGSFDGISNTEAKEKIADYLEAEGIGKKTVNFRLRDWGISRQRYWGNPIPVINCDLCGVVQVPEKDLPVVLPMDAAFTGEGGNPLAQVPSFVNCTCPQCGEAARRETDTMDTFVQSSWYFLRYCSPKFQGGPLNREKVEYWMPVDQYIGGIEHAVLHLLYARFFTKVLRDLGYCNVDEPFSNLLTQGMVIKDGAKMSKSKGNVVDPNALIERYGADTARLFSLFAAPPEKDLDWSDQGVDGSYRFLNRVWRLVFDVLPAVKNAAPADLETLSAEAKNLRRAVHKTIKKVTEDIDGRFHFNTAIAAVMELVNTLQGFEGKTAPENVGVVREAVESVVRLLAPFVPHFTEELWAELGYTGSVEQAGWPGYDAEAVVDEEITVVIQVNGKLRSKLLVAPDVQEETVKQAALADDKIQVFLEGKSVKKVIYVPGKLVNIVVA</sequence>
<dbReference type="GO" id="GO:0006429">
    <property type="term" value="P:leucyl-tRNA aminoacylation"/>
    <property type="evidence" value="ECO:0007669"/>
    <property type="project" value="UniProtKB-UniRule"/>
</dbReference>
<dbReference type="Pfam" id="PF08264">
    <property type="entry name" value="Anticodon_1"/>
    <property type="match status" value="1"/>
</dbReference>
<keyword evidence="6 9" id="KW-0648">Protein biosynthesis</keyword>
<dbReference type="NCBIfam" id="TIGR00396">
    <property type="entry name" value="leuS_bact"/>
    <property type="match status" value="1"/>
</dbReference>
<dbReference type="SUPFAM" id="SSF50677">
    <property type="entry name" value="ValRS/IleRS/LeuRS editing domain"/>
    <property type="match status" value="1"/>
</dbReference>
<organism evidence="14 15">
    <name type="scientific">Geomonas silvestris</name>
    <dbReference type="NCBI Taxonomy" id="2740184"/>
    <lineage>
        <taxon>Bacteria</taxon>
        <taxon>Pseudomonadati</taxon>
        <taxon>Thermodesulfobacteriota</taxon>
        <taxon>Desulfuromonadia</taxon>
        <taxon>Geobacterales</taxon>
        <taxon>Geobacteraceae</taxon>
        <taxon>Geomonas</taxon>
    </lineage>
</organism>
<dbReference type="FunFam" id="3.40.50.620:FF:000003">
    <property type="entry name" value="Leucine--tRNA ligase"/>
    <property type="match status" value="1"/>
</dbReference>
<dbReference type="SUPFAM" id="SSF47323">
    <property type="entry name" value="Anticodon-binding domain of a subclass of class I aminoacyl-tRNA synthetases"/>
    <property type="match status" value="1"/>
</dbReference>
<evidence type="ECO:0000259" key="12">
    <source>
        <dbReference type="Pfam" id="PF08264"/>
    </source>
</evidence>
<dbReference type="InterPro" id="IPR014729">
    <property type="entry name" value="Rossmann-like_a/b/a_fold"/>
</dbReference>
<dbReference type="FunFam" id="3.40.50.620:FF:000212">
    <property type="entry name" value="Leucine--tRNA ligase"/>
    <property type="match status" value="1"/>
</dbReference>
<dbReference type="GO" id="GO:0002161">
    <property type="term" value="F:aminoacyl-tRNA deacylase activity"/>
    <property type="evidence" value="ECO:0007669"/>
    <property type="project" value="InterPro"/>
</dbReference>
<dbReference type="InterPro" id="IPR009008">
    <property type="entry name" value="Val/Leu/Ile-tRNA-synth_edit"/>
</dbReference>
<keyword evidence="15" id="KW-1185">Reference proteome</keyword>
<feature type="domain" description="Methionyl/Valyl/Leucyl/Isoleucyl-tRNA synthetase anticodon-binding" evidence="12">
    <location>
        <begin position="664"/>
        <end position="788"/>
    </location>
</feature>
<keyword evidence="3 9" id="KW-0436">Ligase</keyword>
<evidence type="ECO:0000313" key="15">
    <source>
        <dbReference type="Proteomes" id="UP000556026"/>
    </source>
</evidence>